<keyword evidence="2" id="KW-1185">Reference proteome</keyword>
<evidence type="ECO:0000313" key="1">
    <source>
        <dbReference type="EMBL" id="EPD29486.1"/>
    </source>
</evidence>
<proteinExistence type="predicted"/>
<dbReference type="Pfam" id="PF14367">
    <property type="entry name" value="DUF4411"/>
    <property type="match status" value="1"/>
</dbReference>
<evidence type="ECO:0008006" key="3">
    <source>
        <dbReference type="Google" id="ProtNLM"/>
    </source>
</evidence>
<comment type="caution">
    <text evidence="1">The sequence shown here is derived from an EMBL/GenBank/DDBJ whole genome shotgun (WGS) entry which is preliminary data.</text>
</comment>
<protein>
    <recommendedName>
        <fullName evidence="3">PIN domain-containing protein</fullName>
    </recommendedName>
</protein>
<dbReference type="OrthoDB" id="338425at2"/>
<dbReference type="AlphaFoldDB" id="A0A9W5RCY7"/>
<dbReference type="EMBL" id="AGWN01000002">
    <property type="protein sequence ID" value="EPD29486.1"/>
    <property type="molecule type" value="Genomic_DNA"/>
</dbReference>
<gene>
    <name evidence="1" type="ORF">HMPREF9238_01466</name>
</gene>
<name>A0A9W5RCY7_9ACTO</name>
<dbReference type="InterPro" id="IPR029060">
    <property type="entry name" value="PIN-like_dom_sf"/>
</dbReference>
<sequence>MFLLDSNVFIEAKDRYYGFDFAPGFWAWLDFHFKSGRILSIQDASDELIGREDDLSLWVRERKQYFRSTSESVTLEKFCEVNNWAVTHGYPQEALQVAQNNPTDFMLVAYAAAHDLVVVTHEKSAPQSKKRVMIPDACKAMGVKVTDTFTMLQETGIRLIIEDPPNNVSFDQDFGVPDGVNRPLPGM</sequence>
<reference evidence="1 2" key="1">
    <citation type="submission" date="2013-05" db="EMBL/GenBank/DDBJ databases">
        <title>The Genome Sequence of Actinomyces europaeus ACS-120-V-COL10B.</title>
        <authorList>
            <consortium name="The Broad Institute Genomics Platform"/>
            <person name="Earl A."/>
            <person name="Ward D."/>
            <person name="Feldgarden M."/>
            <person name="Gevers D."/>
            <person name="Saerens B."/>
            <person name="Vaneechoutte M."/>
            <person name="Walker B."/>
            <person name="Young S."/>
            <person name="Zeng Q."/>
            <person name="Gargeya S."/>
            <person name="Fitzgerald M."/>
            <person name="Haas B."/>
            <person name="Abouelleil A."/>
            <person name="Allen A.W."/>
            <person name="Alvarado L."/>
            <person name="Arachchi H.M."/>
            <person name="Berlin A.M."/>
            <person name="Chapman S.B."/>
            <person name="Gainer-Dewar J."/>
            <person name="Goldberg J."/>
            <person name="Griggs A."/>
            <person name="Gujja S."/>
            <person name="Hansen M."/>
            <person name="Howarth C."/>
            <person name="Imamovic A."/>
            <person name="Ireland A."/>
            <person name="Larimer J."/>
            <person name="McCowan C."/>
            <person name="Murphy C."/>
            <person name="Pearson M."/>
            <person name="Poon T.W."/>
            <person name="Priest M."/>
            <person name="Roberts A."/>
            <person name="Saif S."/>
            <person name="Shea T."/>
            <person name="Sisk P."/>
            <person name="Sykes S."/>
            <person name="Wortman J."/>
            <person name="Nusbaum C."/>
            <person name="Birren B."/>
        </authorList>
    </citation>
    <scope>NUCLEOTIDE SEQUENCE [LARGE SCALE GENOMIC DNA]</scope>
    <source>
        <strain evidence="1 2">ACS-120-V-Col10b</strain>
    </source>
</reference>
<organism evidence="1 2">
    <name type="scientific">Gleimia europaea ACS-120-V-Col10b</name>
    <dbReference type="NCBI Taxonomy" id="883069"/>
    <lineage>
        <taxon>Bacteria</taxon>
        <taxon>Bacillati</taxon>
        <taxon>Actinomycetota</taxon>
        <taxon>Actinomycetes</taxon>
        <taxon>Actinomycetales</taxon>
        <taxon>Actinomycetaceae</taxon>
        <taxon>Gleimia</taxon>
    </lineage>
</organism>
<accession>A0A9W5RCY7</accession>
<dbReference type="RefSeq" id="WP_016444792.1">
    <property type="nucleotide sequence ID" value="NZ_KE150267.1"/>
</dbReference>
<dbReference type="Proteomes" id="UP000014387">
    <property type="component" value="Unassembled WGS sequence"/>
</dbReference>
<evidence type="ECO:0000313" key="2">
    <source>
        <dbReference type="Proteomes" id="UP000014387"/>
    </source>
</evidence>
<dbReference type="SUPFAM" id="SSF88723">
    <property type="entry name" value="PIN domain-like"/>
    <property type="match status" value="1"/>
</dbReference>
<dbReference type="InterPro" id="IPR016541">
    <property type="entry name" value="UCP008505"/>
</dbReference>